<protein>
    <submittedName>
        <fullName evidence="1">Uncharacterized protein</fullName>
    </submittedName>
</protein>
<dbReference type="EMBL" id="VUNS01000011">
    <property type="protein sequence ID" value="MST97628.1"/>
    <property type="molecule type" value="Genomic_DNA"/>
</dbReference>
<dbReference type="AlphaFoldDB" id="A0A844G553"/>
<keyword evidence="2" id="KW-1185">Reference proteome</keyword>
<dbReference type="Proteomes" id="UP000435649">
    <property type="component" value="Unassembled WGS sequence"/>
</dbReference>
<dbReference type="RefSeq" id="WP_154418641.1">
    <property type="nucleotide sequence ID" value="NZ_VUNS01000011.1"/>
</dbReference>
<accession>A0A844G553</accession>
<evidence type="ECO:0000313" key="2">
    <source>
        <dbReference type="Proteomes" id="UP000435649"/>
    </source>
</evidence>
<reference evidence="1 2" key="1">
    <citation type="submission" date="2019-08" db="EMBL/GenBank/DDBJ databases">
        <title>In-depth cultivation of the pig gut microbiome towards novel bacterial diversity and tailored functional studies.</title>
        <authorList>
            <person name="Wylensek D."/>
            <person name="Hitch T.C.A."/>
            <person name="Clavel T."/>
        </authorList>
    </citation>
    <scope>NUCLEOTIDE SEQUENCE [LARGE SCALE GENOMIC DNA]</scope>
    <source>
        <strain evidence="1 2">BBE-744-WT-12</strain>
    </source>
</reference>
<sequence>MEKELTNKLEVLMYRLIKAGRKQCSAKRVLLNMGGTPCDLTFAKEALQKGRTEAGEVRDELFELLVRPENRESVIQDEAFCNDFENYIQRIWGADQAIIECEREIVDTENMELEKYLRKRRKEQFSKLLYLKTAIVDHLISSRKK</sequence>
<gene>
    <name evidence="1" type="ORF">FYJ85_11325</name>
</gene>
<comment type="caution">
    <text evidence="1">The sequence shown here is derived from an EMBL/GenBank/DDBJ whole genome shotgun (WGS) entry which is preliminary data.</text>
</comment>
<evidence type="ECO:0000313" key="1">
    <source>
        <dbReference type="EMBL" id="MST97628.1"/>
    </source>
</evidence>
<proteinExistence type="predicted"/>
<name>A0A844G553_9BACT</name>
<organism evidence="1 2">
    <name type="scientific">Victivallis lenta</name>
    <dbReference type="NCBI Taxonomy" id="2606640"/>
    <lineage>
        <taxon>Bacteria</taxon>
        <taxon>Pseudomonadati</taxon>
        <taxon>Lentisphaerota</taxon>
        <taxon>Lentisphaeria</taxon>
        <taxon>Victivallales</taxon>
        <taxon>Victivallaceae</taxon>
        <taxon>Victivallis</taxon>
    </lineage>
</organism>